<reference evidence="1" key="1">
    <citation type="submission" date="2018-02" db="EMBL/GenBank/DDBJ databases">
        <title>Rhizophora mucronata_Transcriptome.</title>
        <authorList>
            <person name="Meera S.P."/>
            <person name="Sreeshan A."/>
            <person name="Augustine A."/>
        </authorList>
    </citation>
    <scope>NUCLEOTIDE SEQUENCE</scope>
    <source>
        <tissue evidence="1">Leaf</tissue>
    </source>
</reference>
<proteinExistence type="predicted"/>
<sequence>MYITLGNFSFLSHFTIQRFKEGRNIANNGNHYHQVYQSGNTSLFSSTFLNKINVQNSYLEITPACLLYEHYIGWTDTYETF</sequence>
<name>A0A2P2NCF5_RHIMU</name>
<dbReference type="AlphaFoldDB" id="A0A2P2NCF5"/>
<protein>
    <submittedName>
        <fullName evidence="1">Uncharacterized protein</fullName>
    </submittedName>
</protein>
<accession>A0A2P2NCF5</accession>
<dbReference type="EMBL" id="GGEC01059636">
    <property type="protein sequence ID" value="MBX40120.1"/>
    <property type="molecule type" value="Transcribed_RNA"/>
</dbReference>
<organism evidence="1">
    <name type="scientific">Rhizophora mucronata</name>
    <name type="common">Asiatic mangrove</name>
    <dbReference type="NCBI Taxonomy" id="61149"/>
    <lineage>
        <taxon>Eukaryota</taxon>
        <taxon>Viridiplantae</taxon>
        <taxon>Streptophyta</taxon>
        <taxon>Embryophyta</taxon>
        <taxon>Tracheophyta</taxon>
        <taxon>Spermatophyta</taxon>
        <taxon>Magnoliopsida</taxon>
        <taxon>eudicotyledons</taxon>
        <taxon>Gunneridae</taxon>
        <taxon>Pentapetalae</taxon>
        <taxon>rosids</taxon>
        <taxon>fabids</taxon>
        <taxon>Malpighiales</taxon>
        <taxon>Rhizophoraceae</taxon>
        <taxon>Rhizophora</taxon>
    </lineage>
</organism>
<evidence type="ECO:0000313" key="1">
    <source>
        <dbReference type="EMBL" id="MBX40120.1"/>
    </source>
</evidence>